<dbReference type="SUPFAM" id="SSF64518">
    <property type="entry name" value="Phase 1 flagellin"/>
    <property type="match status" value="1"/>
</dbReference>
<dbReference type="Proteomes" id="UP000249499">
    <property type="component" value="Chromosome"/>
</dbReference>
<keyword evidence="6" id="KW-0969">Cilium</keyword>
<dbReference type="KEGG" id="rtu:PR017_01260"/>
<dbReference type="Pfam" id="PF00700">
    <property type="entry name" value="Flagellin_C"/>
    <property type="match status" value="1"/>
</dbReference>
<dbReference type="GO" id="GO:0009288">
    <property type="term" value="C:bacterial-type flagellum"/>
    <property type="evidence" value="ECO:0007669"/>
    <property type="project" value="UniProtKB-SubCell"/>
</dbReference>
<evidence type="ECO:0000256" key="1">
    <source>
        <dbReference type="ARBA" id="ARBA00005709"/>
    </source>
</evidence>
<organism evidence="6 7">
    <name type="scientific">Rhizobium tumorigenes</name>
    <dbReference type="NCBI Taxonomy" id="2041385"/>
    <lineage>
        <taxon>Bacteria</taxon>
        <taxon>Pseudomonadati</taxon>
        <taxon>Pseudomonadota</taxon>
        <taxon>Alphaproteobacteria</taxon>
        <taxon>Hyphomicrobiales</taxon>
        <taxon>Rhizobiaceae</taxon>
        <taxon>Rhizobium/Agrobacterium group</taxon>
        <taxon>Rhizobium</taxon>
    </lineage>
</organism>
<comment type="function">
    <text evidence="3">Flagellin is the subunit protein which polymerizes to form the filaments of bacterial flagella.</text>
</comment>
<dbReference type="InterPro" id="IPR046358">
    <property type="entry name" value="Flagellin_C"/>
</dbReference>
<dbReference type="Gene3D" id="1.20.1330.10">
    <property type="entry name" value="f41 fragment of flagellin, N-terminal domain"/>
    <property type="match status" value="1"/>
</dbReference>
<evidence type="ECO:0000313" key="6">
    <source>
        <dbReference type="EMBL" id="WFR95810.1"/>
    </source>
</evidence>
<dbReference type="AlphaFoldDB" id="A0AAF1K501"/>
<dbReference type="InterPro" id="IPR001492">
    <property type="entry name" value="Flagellin"/>
</dbReference>
<keyword evidence="2 3" id="KW-0975">Bacterial flagellum</keyword>
<sequence length="324" mass="33443">MSSLTTNAFALGALTVLRGVNKDLSTAQQQVSSGYRIGSAADDPSYWSMSMTMKSDSSSLKTIGDAMSLGASKVDTAYTAMTSVIDVLTDIQAKLVSASETGVDKDKLNTDIQALKAQLQSTVESASFAGSNWLYNSQGVADTTQSVISNFIRGTSGQVTLNTINYDSSQSLMIDTADPSRGLLTRTVDANSIASDGTGTARNYYLLAPAGSTGTAGGTEISLSDATTSGQVTDMLNVTHALLTAATSAASNMGVTKARIDSQTTFVAGLQDAIDTSVGDLVDTNMEEASARVTSLTTAQQLGVQSLSIANTMASKILVLLQSG</sequence>
<evidence type="ECO:0000256" key="2">
    <source>
        <dbReference type="ARBA" id="ARBA00023143"/>
    </source>
</evidence>
<gene>
    <name evidence="6" type="ORF">PR017_01260</name>
</gene>
<keyword evidence="7" id="KW-1185">Reference proteome</keyword>
<dbReference type="RefSeq" id="WP_111216840.1">
    <property type="nucleotide sequence ID" value="NZ_CP117255.1"/>
</dbReference>
<proteinExistence type="inferred from homology"/>
<dbReference type="PANTHER" id="PTHR42792:SF2">
    <property type="entry name" value="FLAGELLIN"/>
    <property type="match status" value="1"/>
</dbReference>
<comment type="similarity">
    <text evidence="1 3">Belongs to the bacterial flagellin family.</text>
</comment>
<evidence type="ECO:0000313" key="7">
    <source>
        <dbReference type="Proteomes" id="UP000249499"/>
    </source>
</evidence>
<dbReference type="GO" id="GO:0005576">
    <property type="term" value="C:extracellular region"/>
    <property type="evidence" value="ECO:0007669"/>
    <property type="project" value="UniProtKB-SubCell"/>
</dbReference>
<comment type="subcellular location">
    <subcellularLocation>
        <location evidence="3">Secreted</location>
    </subcellularLocation>
    <subcellularLocation>
        <location evidence="3">Bacterial flagellum</location>
    </subcellularLocation>
</comment>
<dbReference type="PANTHER" id="PTHR42792">
    <property type="entry name" value="FLAGELLIN"/>
    <property type="match status" value="1"/>
</dbReference>
<feature type="domain" description="Flagellin N-terminal" evidence="4">
    <location>
        <begin position="6"/>
        <end position="137"/>
    </location>
</feature>
<reference evidence="6 7" key="1">
    <citation type="journal article" date="2018" name="Sci. Rep.">
        <title>Rhizobium tumorigenes sp. nov., a novel plant tumorigenic bacterium isolated from cane gall tumors on thornless blackberry.</title>
        <authorList>
            <person name="Kuzmanovi N."/>
            <person name="Smalla K."/>
            <person name="Gronow S."/>
            <person name="PuBawska J."/>
        </authorList>
    </citation>
    <scope>NUCLEOTIDE SEQUENCE [LARGE SCALE GENOMIC DNA]</scope>
    <source>
        <strain evidence="6 7">1078</strain>
    </source>
</reference>
<evidence type="ECO:0000256" key="3">
    <source>
        <dbReference type="RuleBase" id="RU362073"/>
    </source>
</evidence>
<protein>
    <recommendedName>
        <fullName evidence="3">Flagellin</fullName>
    </recommendedName>
</protein>
<evidence type="ECO:0000259" key="5">
    <source>
        <dbReference type="Pfam" id="PF00700"/>
    </source>
</evidence>
<dbReference type="EMBL" id="CP117255">
    <property type="protein sequence ID" value="WFR95810.1"/>
    <property type="molecule type" value="Genomic_DNA"/>
</dbReference>
<name>A0AAF1K501_9HYPH</name>
<accession>A0AAF1K501</accession>
<keyword evidence="3" id="KW-0964">Secreted</keyword>
<keyword evidence="6" id="KW-0282">Flagellum</keyword>
<dbReference type="Pfam" id="PF00669">
    <property type="entry name" value="Flagellin_N"/>
    <property type="match status" value="1"/>
</dbReference>
<reference evidence="7" key="2">
    <citation type="journal article" date="2023" name="MicrobiologyOpen">
        <title>Genomics of the tumorigenes clade of the family Rhizobiaceae and description of Rhizobium rhododendri sp. nov.</title>
        <authorList>
            <person name="Kuzmanovic N."/>
            <person name="diCenzo G.C."/>
            <person name="Bunk B."/>
            <person name="Sproeer C."/>
            <person name="Fruehling A."/>
            <person name="Neumann-Schaal M."/>
            <person name="Overmann J."/>
            <person name="Smalla K."/>
        </authorList>
    </citation>
    <scope>NUCLEOTIDE SEQUENCE [LARGE SCALE GENOMIC DNA]</scope>
    <source>
        <strain evidence="7">1078</strain>
    </source>
</reference>
<keyword evidence="6" id="KW-0966">Cell projection</keyword>
<dbReference type="InterPro" id="IPR001029">
    <property type="entry name" value="Flagellin_N"/>
</dbReference>
<evidence type="ECO:0000259" key="4">
    <source>
        <dbReference type="Pfam" id="PF00669"/>
    </source>
</evidence>
<dbReference type="GO" id="GO:0005198">
    <property type="term" value="F:structural molecule activity"/>
    <property type="evidence" value="ECO:0007669"/>
    <property type="project" value="UniProtKB-UniRule"/>
</dbReference>
<feature type="domain" description="Flagellin C-terminal" evidence="5">
    <location>
        <begin position="239"/>
        <end position="321"/>
    </location>
</feature>